<dbReference type="AlphaFoldDB" id="A0A2D0RL01"/>
<feature type="compositionally biased region" description="Basic and acidic residues" evidence="1">
    <location>
        <begin position="232"/>
        <end position="241"/>
    </location>
</feature>
<feature type="compositionally biased region" description="Polar residues" evidence="1">
    <location>
        <begin position="256"/>
        <end position="265"/>
    </location>
</feature>
<dbReference type="RefSeq" id="XP_017330826.2">
    <property type="nucleotide sequence ID" value="XM_017475337.3"/>
</dbReference>
<protein>
    <submittedName>
        <fullName evidence="3">Uncharacterized protein LOC108269445</fullName>
    </submittedName>
</protein>
<evidence type="ECO:0000256" key="1">
    <source>
        <dbReference type="SAM" id="MobiDB-lite"/>
    </source>
</evidence>
<organism evidence="2 3">
    <name type="scientific">Ictalurus punctatus</name>
    <name type="common">Channel catfish</name>
    <name type="synonym">Silurus punctatus</name>
    <dbReference type="NCBI Taxonomy" id="7998"/>
    <lineage>
        <taxon>Eukaryota</taxon>
        <taxon>Metazoa</taxon>
        <taxon>Chordata</taxon>
        <taxon>Craniata</taxon>
        <taxon>Vertebrata</taxon>
        <taxon>Euteleostomi</taxon>
        <taxon>Actinopterygii</taxon>
        <taxon>Neopterygii</taxon>
        <taxon>Teleostei</taxon>
        <taxon>Ostariophysi</taxon>
        <taxon>Siluriformes</taxon>
        <taxon>Ictaluridae</taxon>
        <taxon>Ictalurus</taxon>
    </lineage>
</organism>
<dbReference type="OrthoDB" id="6344011at2759"/>
<accession>A0A2D0RL01</accession>
<dbReference type="Proteomes" id="UP000221080">
    <property type="component" value="Chromosome 9"/>
</dbReference>
<sequence>MGTSNSRPKICKVTPKEEQTFCQAASPRMITAAQRLPQHQKGILGHRQISQLPPLKQHVPQIVPSPLDSENIYAKPIHSIIKSHPPQRAKAWQPIACPMEPPTASKASGEHVSMGWRNGVVSQNSTRHQGGRCGAGSSLQRNQGGFLQAQTLLIGQAAKKRQSHQRHLREQQGIYTSSVGGAGNVQTERIRLVSRPTQRDIFWDETKGQNLDLRELLQPSPPLTDPDSGMEEMTRRPKSEVGLKGNSGGFSRDLNESVTKSPERITQQNSPWLDDFQKHSQKHLNTWDIVEDQCGHKQWLDAPRQRHEKEEREISRNTTGQLNYVHQKWNSWGQTHIA</sequence>
<dbReference type="KEGG" id="ipu:108269445"/>
<reference evidence="3" key="2">
    <citation type="submission" date="2025-08" db="UniProtKB">
        <authorList>
            <consortium name="RefSeq"/>
        </authorList>
    </citation>
    <scope>IDENTIFICATION</scope>
    <source>
        <tissue evidence="3">Blood</tissue>
    </source>
</reference>
<evidence type="ECO:0000313" key="3">
    <source>
        <dbReference type="RefSeq" id="XP_017330826.2"/>
    </source>
</evidence>
<evidence type="ECO:0000313" key="2">
    <source>
        <dbReference type="Proteomes" id="UP000221080"/>
    </source>
</evidence>
<keyword evidence="2" id="KW-1185">Reference proteome</keyword>
<reference evidence="2" key="1">
    <citation type="journal article" date="2016" name="Nat. Commun.">
        <title>The channel catfish genome sequence provides insights into the evolution of scale formation in teleosts.</title>
        <authorList>
            <person name="Liu Z."/>
            <person name="Liu S."/>
            <person name="Yao J."/>
            <person name="Bao L."/>
            <person name="Zhang J."/>
            <person name="Li Y."/>
            <person name="Jiang C."/>
            <person name="Sun L."/>
            <person name="Wang R."/>
            <person name="Zhang Y."/>
            <person name="Zhou T."/>
            <person name="Zeng Q."/>
            <person name="Fu Q."/>
            <person name="Gao S."/>
            <person name="Li N."/>
            <person name="Koren S."/>
            <person name="Jiang Y."/>
            <person name="Zimin A."/>
            <person name="Xu P."/>
            <person name="Phillippy A.M."/>
            <person name="Geng X."/>
            <person name="Song L."/>
            <person name="Sun F."/>
            <person name="Li C."/>
            <person name="Wang X."/>
            <person name="Chen A."/>
            <person name="Jin Y."/>
            <person name="Yuan Z."/>
            <person name="Yang Y."/>
            <person name="Tan S."/>
            <person name="Peatman E."/>
            <person name="Lu J."/>
            <person name="Qin Z."/>
            <person name="Dunham R."/>
            <person name="Li Z."/>
            <person name="Sonstegard T."/>
            <person name="Feng J."/>
            <person name="Danzmann R.G."/>
            <person name="Schroeder S."/>
            <person name="Scheffler B."/>
            <person name="Duke M.V."/>
            <person name="Ballard L."/>
            <person name="Kucuktas H."/>
            <person name="Kaltenboeck L."/>
            <person name="Liu H."/>
            <person name="Armbruster J."/>
            <person name="Xie Y."/>
            <person name="Kirby M.L."/>
            <person name="Tian Y."/>
            <person name="Flanagan M.E."/>
            <person name="Mu W."/>
            <person name="Waldbieser G.C."/>
        </authorList>
    </citation>
    <scope>NUCLEOTIDE SEQUENCE [LARGE SCALE GENOMIC DNA]</scope>
    <source>
        <strain evidence="2">SDA103</strain>
    </source>
</reference>
<proteinExistence type="predicted"/>
<gene>
    <name evidence="3" type="primary">LOC108269445</name>
</gene>
<name>A0A2D0RL01_ICTPU</name>
<feature type="region of interest" description="Disordered" evidence="1">
    <location>
        <begin position="216"/>
        <end position="265"/>
    </location>
</feature>
<dbReference type="GeneID" id="108269445"/>